<keyword evidence="9" id="KW-0472">Membrane</keyword>
<gene>
    <name evidence="11" type="ORF">B7R25_12410</name>
</gene>
<keyword evidence="5" id="KW-0418">Kinase</keyword>
<dbReference type="Proteomes" id="UP000257080">
    <property type="component" value="Unassembled WGS sequence"/>
</dbReference>
<dbReference type="EMBL" id="NBXE01000029">
    <property type="protein sequence ID" value="RFA26041.1"/>
    <property type="molecule type" value="Genomic_DNA"/>
</dbReference>
<dbReference type="PROSITE" id="PS00107">
    <property type="entry name" value="PROTEIN_KINASE_ATP"/>
    <property type="match status" value="1"/>
</dbReference>
<dbReference type="RefSeq" id="WP_216363680.1">
    <property type="nucleotide sequence ID" value="NZ_NBXC01000024.1"/>
</dbReference>
<dbReference type="AlphaFoldDB" id="A0A3E0WA51"/>
<evidence type="ECO:0000313" key="12">
    <source>
        <dbReference type="Proteomes" id="UP000257080"/>
    </source>
</evidence>
<dbReference type="PROSITE" id="PS00108">
    <property type="entry name" value="PROTEIN_KINASE_ST"/>
    <property type="match status" value="1"/>
</dbReference>
<dbReference type="CDD" id="cd14014">
    <property type="entry name" value="STKc_PknB_like"/>
    <property type="match status" value="1"/>
</dbReference>
<dbReference type="InterPro" id="IPR017441">
    <property type="entry name" value="Protein_kinase_ATP_BS"/>
</dbReference>
<keyword evidence="3" id="KW-0808">Transferase</keyword>
<dbReference type="PROSITE" id="PS50011">
    <property type="entry name" value="PROTEIN_KINASE_DOM"/>
    <property type="match status" value="1"/>
</dbReference>
<protein>
    <recommendedName>
        <fullName evidence="1">non-specific serine/threonine protein kinase</fullName>
        <ecNumber evidence="1">2.7.11.1</ecNumber>
    </recommendedName>
</protein>
<feature type="region of interest" description="Disordered" evidence="8">
    <location>
        <begin position="425"/>
        <end position="445"/>
    </location>
</feature>
<dbReference type="InterPro" id="IPR008271">
    <property type="entry name" value="Ser/Thr_kinase_AS"/>
</dbReference>
<dbReference type="GO" id="GO:0004674">
    <property type="term" value="F:protein serine/threonine kinase activity"/>
    <property type="evidence" value="ECO:0007669"/>
    <property type="project" value="UniProtKB-KW"/>
</dbReference>
<dbReference type="Gene3D" id="3.30.200.20">
    <property type="entry name" value="Phosphorylase Kinase, domain 1"/>
    <property type="match status" value="1"/>
</dbReference>
<dbReference type="InterPro" id="IPR011009">
    <property type="entry name" value="Kinase-like_dom_sf"/>
</dbReference>
<accession>A0A3E0WA51</accession>
<feature type="domain" description="Protein kinase" evidence="10">
    <location>
        <begin position="14"/>
        <end position="278"/>
    </location>
</feature>
<proteinExistence type="predicted"/>
<evidence type="ECO:0000256" key="6">
    <source>
        <dbReference type="ARBA" id="ARBA00022840"/>
    </source>
</evidence>
<evidence type="ECO:0000313" key="11">
    <source>
        <dbReference type="EMBL" id="RFA26041.1"/>
    </source>
</evidence>
<evidence type="ECO:0000256" key="1">
    <source>
        <dbReference type="ARBA" id="ARBA00012513"/>
    </source>
</evidence>
<evidence type="ECO:0000256" key="9">
    <source>
        <dbReference type="SAM" id="Phobius"/>
    </source>
</evidence>
<comment type="caution">
    <text evidence="11">The sequence shown here is derived from an EMBL/GenBank/DDBJ whole genome shotgun (WGS) entry which is preliminary data.</text>
</comment>
<dbReference type="SMART" id="SM00220">
    <property type="entry name" value="S_TKc"/>
    <property type="match status" value="1"/>
</dbReference>
<evidence type="ECO:0000256" key="7">
    <source>
        <dbReference type="PROSITE-ProRule" id="PRU10141"/>
    </source>
</evidence>
<keyword evidence="9" id="KW-1133">Transmembrane helix</keyword>
<feature type="binding site" evidence="7">
    <location>
        <position position="43"/>
    </location>
    <ligand>
        <name>ATP</name>
        <dbReference type="ChEBI" id="CHEBI:30616"/>
    </ligand>
</feature>
<dbReference type="PANTHER" id="PTHR43289:SF6">
    <property type="entry name" value="SERINE_THREONINE-PROTEIN KINASE NEKL-3"/>
    <property type="match status" value="1"/>
</dbReference>
<evidence type="ECO:0000256" key="2">
    <source>
        <dbReference type="ARBA" id="ARBA00022527"/>
    </source>
</evidence>
<feature type="region of interest" description="Disordered" evidence="8">
    <location>
        <begin position="350"/>
        <end position="369"/>
    </location>
</feature>
<evidence type="ECO:0000256" key="5">
    <source>
        <dbReference type="ARBA" id="ARBA00022777"/>
    </source>
</evidence>
<organism evidence="11 12">
    <name type="scientific">Subtercola boreus</name>
    <dbReference type="NCBI Taxonomy" id="120213"/>
    <lineage>
        <taxon>Bacteria</taxon>
        <taxon>Bacillati</taxon>
        <taxon>Actinomycetota</taxon>
        <taxon>Actinomycetes</taxon>
        <taxon>Micrococcales</taxon>
        <taxon>Microbacteriaceae</taxon>
        <taxon>Subtercola</taxon>
    </lineage>
</organism>
<dbReference type="SUPFAM" id="SSF56112">
    <property type="entry name" value="Protein kinase-like (PK-like)"/>
    <property type="match status" value="1"/>
</dbReference>
<evidence type="ECO:0000256" key="4">
    <source>
        <dbReference type="ARBA" id="ARBA00022741"/>
    </source>
</evidence>
<evidence type="ECO:0000256" key="3">
    <source>
        <dbReference type="ARBA" id="ARBA00022679"/>
    </source>
</evidence>
<evidence type="ECO:0000259" key="10">
    <source>
        <dbReference type="PROSITE" id="PS50011"/>
    </source>
</evidence>
<reference evidence="11 12" key="1">
    <citation type="submission" date="2017-04" db="EMBL/GenBank/DDBJ databases">
        <title>Comparative genome analysis of Subtercola boreus.</title>
        <authorList>
            <person name="Cho Y.-J."/>
            <person name="Cho A."/>
            <person name="Kim O.-S."/>
            <person name="Lee J.-I."/>
        </authorList>
    </citation>
    <scope>NUCLEOTIDE SEQUENCE [LARGE SCALE GENOMIC DNA]</scope>
    <source>
        <strain evidence="11 12">P28004</strain>
    </source>
</reference>
<dbReference type="InterPro" id="IPR000719">
    <property type="entry name" value="Prot_kinase_dom"/>
</dbReference>
<evidence type="ECO:0000256" key="8">
    <source>
        <dbReference type="SAM" id="MobiDB-lite"/>
    </source>
</evidence>
<dbReference type="PANTHER" id="PTHR43289">
    <property type="entry name" value="MITOGEN-ACTIVATED PROTEIN KINASE KINASE KINASE 20-RELATED"/>
    <property type="match status" value="1"/>
</dbReference>
<dbReference type="EC" id="2.7.11.1" evidence="1"/>
<dbReference type="Pfam" id="PF00069">
    <property type="entry name" value="Pkinase"/>
    <property type="match status" value="1"/>
</dbReference>
<keyword evidence="2" id="KW-0723">Serine/threonine-protein kinase</keyword>
<feature type="transmembrane region" description="Helical" evidence="9">
    <location>
        <begin position="398"/>
        <end position="418"/>
    </location>
</feature>
<dbReference type="Gene3D" id="1.10.510.10">
    <property type="entry name" value="Transferase(Phosphotransferase) domain 1"/>
    <property type="match status" value="1"/>
</dbReference>
<keyword evidence="9" id="KW-0812">Transmembrane</keyword>
<sequence length="529" mass="55936">MARRESVPPIIGGYTYVKTLGAGGFADVFLYEQAMPRRRVAVKVLLEGLESDRERRAFEAEANLMALLSTHPSIVTIYEADIAADGRPYIAMEYCGRPSLDARLRQERISVDEALRIGIRVAGAVETAHRAGILHRDIKPANILVTDYNNPALTDFGIAGTLFGDDIDESQGMSIPWSPPEVFGAVVPASTAIDVYALGATVYSLLAGRSPFEVPGGPNTREDIMSRIQSQAATATGRPDVPASLEAALARCMVKNPSLRFASAIAFARALQDVQEELNSVVTMAEVLEDSRERESAGGEDLGDHLRVTELAGVDLTQRRAAIPAPVDEALMDVERTVLRVQEPVRTPAKEPRPIAQVADSEVPSVSRETVVPDVAAPRPRADRPQPHLHRRGRRVSLGVWAVLMIAVSAGAVATLVAGRGSSAWASSNVTSSPDTGGGSASSASVPEVVGLAGTRGSTGVVFTWANPSPEEGDRFLWEVVTPGAEADLTITTDSSVTVPADPDGQTCLGVLLARKAGAASNGTVVCVP</sequence>
<keyword evidence="4 7" id="KW-0547">Nucleotide-binding</keyword>
<name>A0A3E0WA51_9MICO</name>
<dbReference type="GO" id="GO:0005524">
    <property type="term" value="F:ATP binding"/>
    <property type="evidence" value="ECO:0007669"/>
    <property type="project" value="UniProtKB-UniRule"/>
</dbReference>
<keyword evidence="6 7" id="KW-0067">ATP-binding</keyword>